<evidence type="ECO:0000256" key="3">
    <source>
        <dbReference type="ARBA" id="ARBA00022833"/>
    </source>
</evidence>
<keyword evidence="2 4" id="KW-0863">Zinc-finger</keyword>
<dbReference type="OMA" id="IAFDGCR"/>
<dbReference type="STRING" id="6412.T1G854"/>
<protein>
    <recommendedName>
        <fullName evidence="5">RING-type domain-containing protein</fullName>
    </recommendedName>
</protein>
<evidence type="ECO:0000256" key="2">
    <source>
        <dbReference type="ARBA" id="ARBA00022771"/>
    </source>
</evidence>
<dbReference type="InterPro" id="IPR003877">
    <property type="entry name" value="SPRY_dom"/>
</dbReference>
<keyword evidence="1" id="KW-0479">Metal-binding</keyword>
<dbReference type="InterPro" id="IPR045129">
    <property type="entry name" value="RNF123/RKP/RSPRY1"/>
</dbReference>
<evidence type="ECO:0000259" key="5">
    <source>
        <dbReference type="PROSITE" id="PS50089"/>
    </source>
</evidence>
<dbReference type="EMBL" id="AMQM01008729">
    <property type="status" value="NOT_ANNOTATED_CDS"/>
    <property type="molecule type" value="Genomic_DNA"/>
</dbReference>
<evidence type="ECO:0000313" key="6">
    <source>
        <dbReference type="EMBL" id="ESO11268.1"/>
    </source>
</evidence>
<reference evidence="7" key="3">
    <citation type="submission" date="2015-06" db="UniProtKB">
        <authorList>
            <consortium name="EnsemblMetazoa"/>
        </authorList>
    </citation>
    <scope>IDENTIFICATION</scope>
</reference>
<sequence length="477" mass="52482">MFHFKSFILLPLSSHTTPNSLQLIQQFADNETSWMLVMEDLVYVIPPEQPLAPVAVSVIVEECCVPSKELITKLSETLNVNDQGRVPPNVKMNRKMNICILLACLAEKMAGPLSVILLSEMILSFLFRCIKDQSDPSLTLFALIALEKFTLTGENKCTILDRLKEDNILSGLECHHDNELDFRLRQIGFCVRWSLDNLCDNEQNNADAAATTTSPTAVATSPTTATVATSLATTPTAAITATATSPTTATTAVATSPARTSIPTATAPTINVILNHDDGYGIGDDETSIAYDGCRQLIWYKAKSTKHTQPCWKPGDILGLLLNVDSKEVIFSLNGDCLPPNKLLFTLDTPGGYYAAASFMSYQQCIFNFGASPFVYPPKIAYKKLNDYGMLTLQQRTILPRHMKMSYLKHISISEDSCTICVDHQACIKLEPCAHTGFCEICAEVLENCPLCRQKIEDRVRSDVIKGDGDAVSRDHL</sequence>
<dbReference type="GO" id="GO:0004842">
    <property type="term" value="F:ubiquitin-protein transferase activity"/>
    <property type="evidence" value="ECO:0000318"/>
    <property type="project" value="GO_Central"/>
</dbReference>
<evidence type="ECO:0000313" key="7">
    <source>
        <dbReference type="EnsemblMetazoa" id="HelroP91560"/>
    </source>
</evidence>
<dbReference type="InterPro" id="IPR013083">
    <property type="entry name" value="Znf_RING/FYVE/PHD"/>
</dbReference>
<reference evidence="8" key="1">
    <citation type="submission" date="2012-12" db="EMBL/GenBank/DDBJ databases">
        <authorList>
            <person name="Hellsten U."/>
            <person name="Grimwood J."/>
            <person name="Chapman J.A."/>
            <person name="Shapiro H."/>
            <person name="Aerts A."/>
            <person name="Otillar R.P."/>
            <person name="Terry A.Y."/>
            <person name="Boore J.L."/>
            <person name="Simakov O."/>
            <person name="Marletaz F."/>
            <person name="Cho S.-J."/>
            <person name="Edsinger-Gonzales E."/>
            <person name="Havlak P."/>
            <person name="Kuo D.-H."/>
            <person name="Larsson T."/>
            <person name="Lv J."/>
            <person name="Arendt D."/>
            <person name="Savage R."/>
            <person name="Osoegawa K."/>
            <person name="de Jong P."/>
            <person name="Lindberg D.R."/>
            <person name="Seaver E.C."/>
            <person name="Weisblat D.A."/>
            <person name="Putnam N.H."/>
            <person name="Grigoriev I.V."/>
            <person name="Rokhsar D.S."/>
        </authorList>
    </citation>
    <scope>NUCLEOTIDE SEQUENCE</scope>
</reference>
<dbReference type="Gene3D" id="2.60.120.920">
    <property type="match status" value="1"/>
</dbReference>
<dbReference type="HOGENOM" id="CLU_026400_0_0_1"/>
<dbReference type="InterPro" id="IPR043136">
    <property type="entry name" value="B30.2/SPRY_sf"/>
</dbReference>
<dbReference type="InterPro" id="IPR013320">
    <property type="entry name" value="ConA-like_dom_sf"/>
</dbReference>
<keyword evidence="8" id="KW-1185">Reference proteome</keyword>
<dbReference type="RefSeq" id="XP_009010649.1">
    <property type="nucleotide sequence ID" value="XM_009012401.1"/>
</dbReference>
<name>T1G854_HELRO</name>
<dbReference type="EMBL" id="AMQM01008728">
    <property type="status" value="NOT_ANNOTATED_CDS"/>
    <property type="molecule type" value="Genomic_DNA"/>
</dbReference>
<dbReference type="PROSITE" id="PS50089">
    <property type="entry name" value="ZF_RING_2"/>
    <property type="match status" value="1"/>
</dbReference>
<dbReference type="PANTHER" id="PTHR13363:SF6">
    <property type="entry name" value="RING FINGER AND SPRY DOMAIN-CONTAINING PROTEIN 1"/>
    <property type="match status" value="1"/>
</dbReference>
<dbReference type="SUPFAM" id="SSF57850">
    <property type="entry name" value="RING/U-box"/>
    <property type="match status" value="1"/>
</dbReference>
<dbReference type="SUPFAM" id="SSF49899">
    <property type="entry name" value="Concanavalin A-like lectins/glucanases"/>
    <property type="match status" value="1"/>
</dbReference>
<dbReference type="AlphaFoldDB" id="T1G854"/>
<feature type="domain" description="RING-type" evidence="5">
    <location>
        <begin position="418"/>
        <end position="453"/>
    </location>
</feature>
<evidence type="ECO:0000313" key="8">
    <source>
        <dbReference type="Proteomes" id="UP000015101"/>
    </source>
</evidence>
<dbReference type="GO" id="GO:0051603">
    <property type="term" value="P:proteolysis involved in protein catabolic process"/>
    <property type="evidence" value="ECO:0000318"/>
    <property type="project" value="GO_Central"/>
</dbReference>
<dbReference type="InterPro" id="IPR001841">
    <property type="entry name" value="Znf_RING"/>
</dbReference>
<organism evidence="7 8">
    <name type="scientific">Helobdella robusta</name>
    <name type="common">Californian leech</name>
    <dbReference type="NCBI Taxonomy" id="6412"/>
    <lineage>
        <taxon>Eukaryota</taxon>
        <taxon>Metazoa</taxon>
        <taxon>Spiralia</taxon>
        <taxon>Lophotrochozoa</taxon>
        <taxon>Annelida</taxon>
        <taxon>Clitellata</taxon>
        <taxon>Hirudinea</taxon>
        <taxon>Rhynchobdellida</taxon>
        <taxon>Glossiphoniidae</taxon>
        <taxon>Helobdella</taxon>
    </lineage>
</organism>
<dbReference type="KEGG" id="hro:HELRODRAFT_91560"/>
<dbReference type="GO" id="GO:0005737">
    <property type="term" value="C:cytoplasm"/>
    <property type="evidence" value="ECO:0000318"/>
    <property type="project" value="GO_Central"/>
</dbReference>
<dbReference type="EMBL" id="AMQM01008730">
    <property type="status" value="NOT_ANNOTATED_CDS"/>
    <property type="molecule type" value="Genomic_DNA"/>
</dbReference>
<dbReference type="GO" id="GO:0008270">
    <property type="term" value="F:zinc ion binding"/>
    <property type="evidence" value="ECO:0007669"/>
    <property type="project" value="UniProtKB-KW"/>
</dbReference>
<dbReference type="OrthoDB" id="10017393at2759"/>
<dbReference type="CTD" id="20217251"/>
<keyword evidence="3" id="KW-0862">Zinc</keyword>
<dbReference type="Pfam" id="PF13920">
    <property type="entry name" value="zf-C3HC4_3"/>
    <property type="match status" value="1"/>
</dbReference>
<dbReference type="GeneID" id="20217251"/>
<proteinExistence type="predicted"/>
<dbReference type="InParanoid" id="T1G854"/>
<accession>T1G854</accession>
<evidence type="ECO:0000256" key="1">
    <source>
        <dbReference type="ARBA" id="ARBA00022723"/>
    </source>
</evidence>
<dbReference type="Proteomes" id="UP000015101">
    <property type="component" value="Unassembled WGS sequence"/>
</dbReference>
<dbReference type="EnsemblMetazoa" id="HelroT91560">
    <property type="protein sequence ID" value="HelroP91560"/>
    <property type="gene ID" value="HelroG91560"/>
</dbReference>
<dbReference type="Gene3D" id="3.30.40.10">
    <property type="entry name" value="Zinc/RING finger domain, C3HC4 (zinc finger)"/>
    <property type="match status" value="1"/>
</dbReference>
<gene>
    <name evidence="7" type="primary">20217251</name>
    <name evidence="6" type="ORF">HELRODRAFT_91560</name>
</gene>
<evidence type="ECO:0000256" key="4">
    <source>
        <dbReference type="PROSITE-ProRule" id="PRU00175"/>
    </source>
</evidence>
<dbReference type="eggNOG" id="KOG2242">
    <property type="taxonomic scope" value="Eukaryota"/>
</dbReference>
<dbReference type="PANTHER" id="PTHR13363">
    <property type="entry name" value="RING FINGER AND SRY DOMAIN-CONTAINING"/>
    <property type="match status" value="1"/>
</dbReference>
<reference evidence="6 8" key="2">
    <citation type="journal article" date="2013" name="Nature">
        <title>Insights into bilaterian evolution from three spiralian genomes.</title>
        <authorList>
            <person name="Simakov O."/>
            <person name="Marletaz F."/>
            <person name="Cho S.J."/>
            <person name="Edsinger-Gonzales E."/>
            <person name="Havlak P."/>
            <person name="Hellsten U."/>
            <person name="Kuo D.H."/>
            <person name="Larsson T."/>
            <person name="Lv J."/>
            <person name="Arendt D."/>
            <person name="Savage R."/>
            <person name="Osoegawa K."/>
            <person name="de Jong P."/>
            <person name="Grimwood J."/>
            <person name="Chapman J.A."/>
            <person name="Shapiro H."/>
            <person name="Aerts A."/>
            <person name="Otillar R.P."/>
            <person name="Terry A.Y."/>
            <person name="Boore J.L."/>
            <person name="Grigoriev I.V."/>
            <person name="Lindberg D.R."/>
            <person name="Seaver E.C."/>
            <person name="Weisblat D.A."/>
            <person name="Putnam N.H."/>
            <person name="Rokhsar D.S."/>
        </authorList>
    </citation>
    <scope>NUCLEOTIDE SEQUENCE</scope>
</reference>
<dbReference type="EMBL" id="KB095836">
    <property type="protein sequence ID" value="ESO11268.1"/>
    <property type="molecule type" value="Genomic_DNA"/>
</dbReference>
<dbReference type="Pfam" id="PF00622">
    <property type="entry name" value="SPRY"/>
    <property type="match status" value="1"/>
</dbReference>